<dbReference type="AlphaFoldDB" id="A0AAV1I1D8"/>
<evidence type="ECO:0008006" key="4">
    <source>
        <dbReference type="Google" id="ProtNLM"/>
    </source>
</evidence>
<dbReference type="InterPro" id="IPR044925">
    <property type="entry name" value="His-Me_finger_sf"/>
</dbReference>
<dbReference type="SUPFAM" id="SSF54060">
    <property type="entry name" value="His-Me finger endonucleases"/>
    <property type="match status" value="1"/>
</dbReference>
<keyword evidence="3" id="KW-1185">Reference proteome</keyword>
<organism evidence="2 3">
    <name type="scientific">Coccomyxa viridis</name>
    <dbReference type="NCBI Taxonomy" id="1274662"/>
    <lineage>
        <taxon>Eukaryota</taxon>
        <taxon>Viridiplantae</taxon>
        <taxon>Chlorophyta</taxon>
        <taxon>core chlorophytes</taxon>
        <taxon>Trebouxiophyceae</taxon>
        <taxon>Trebouxiophyceae incertae sedis</taxon>
        <taxon>Coccomyxaceae</taxon>
        <taxon>Coccomyxa</taxon>
    </lineage>
</organism>
<evidence type="ECO:0000313" key="3">
    <source>
        <dbReference type="Proteomes" id="UP001314263"/>
    </source>
</evidence>
<dbReference type="Gene3D" id="3.90.75.20">
    <property type="match status" value="1"/>
</dbReference>
<sequence>MRMNTGKYVVYDKSHHVFVKDFSWYELNSYAACKPTREQSRAHPDLCEIYKKKRGKDIYMHDFILRYCEREPCPPGKTTVDHCNWEIQDNRKKNLRWADMSDQNSNRGDRSDKEPPAPELQAAGIDRYPRHIRYDRSEGKFIIEKHPLLVQECKEGLRKKANMSCTKGRNLSLMQKYQDALRRLQELDDRYLTDELRAFETLKEQNRREFDEILEAVAYARPEPNQSRT</sequence>
<accession>A0AAV1I1D8</accession>
<proteinExistence type="predicted"/>
<dbReference type="Proteomes" id="UP001314263">
    <property type="component" value="Unassembled WGS sequence"/>
</dbReference>
<evidence type="ECO:0000313" key="2">
    <source>
        <dbReference type="EMBL" id="CAK0767382.1"/>
    </source>
</evidence>
<comment type="caution">
    <text evidence="2">The sequence shown here is derived from an EMBL/GenBank/DDBJ whole genome shotgun (WGS) entry which is preliminary data.</text>
</comment>
<dbReference type="EMBL" id="CAUYUE010000004">
    <property type="protein sequence ID" value="CAK0767382.1"/>
    <property type="molecule type" value="Genomic_DNA"/>
</dbReference>
<feature type="compositionally biased region" description="Basic and acidic residues" evidence="1">
    <location>
        <begin position="107"/>
        <end position="116"/>
    </location>
</feature>
<protein>
    <recommendedName>
        <fullName evidence="4">HNH nuclease domain-containing protein</fullName>
    </recommendedName>
</protein>
<gene>
    <name evidence="2" type="ORF">CVIRNUC_003455</name>
</gene>
<feature type="region of interest" description="Disordered" evidence="1">
    <location>
        <begin position="96"/>
        <end position="126"/>
    </location>
</feature>
<name>A0AAV1I1D8_9CHLO</name>
<evidence type="ECO:0000256" key="1">
    <source>
        <dbReference type="SAM" id="MobiDB-lite"/>
    </source>
</evidence>
<reference evidence="2 3" key="1">
    <citation type="submission" date="2023-10" db="EMBL/GenBank/DDBJ databases">
        <authorList>
            <person name="Maclean D."/>
            <person name="Macfadyen A."/>
        </authorList>
    </citation>
    <scope>NUCLEOTIDE SEQUENCE [LARGE SCALE GENOMIC DNA]</scope>
</reference>